<evidence type="ECO:0000313" key="2">
    <source>
        <dbReference type="EMBL" id="KMQ61666.1"/>
    </source>
</evidence>
<feature type="signal peptide" evidence="1">
    <location>
        <begin position="1"/>
        <end position="19"/>
    </location>
</feature>
<evidence type="ECO:0000256" key="1">
    <source>
        <dbReference type="SAM" id="SignalP"/>
    </source>
</evidence>
<reference evidence="2 3" key="1">
    <citation type="journal article" date="2013" name="Int. J. Syst. Evol. Microbiol.">
        <title>Chryseobacterium angstadtii sp. nov., isolated from a newt tank.</title>
        <authorList>
            <person name="Kirk K.E."/>
            <person name="Hoffman J.A."/>
            <person name="Smith K.A."/>
            <person name="Strahan B.L."/>
            <person name="Failor K.C."/>
            <person name="Krebs J.E."/>
            <person name="Gale A.N."/>
            <person name="Do T.D."/>
            <person name="Sontag T.C."/>
            <person name="Batties A.M."/>
            <person name="Mistiszyn K."/>
            <person name="Newman J.D."/>
        </authorList>
    </citation>
    <scope>NUCLEOTIDE SEQUENCE [LARGE SCALE GENOMIC DNA]</scope>
    <source>
        <strain evidence="2 3">KM</strain>
    </source>
</reference>
<feature type="chain" id="PRO_5005288569" evidence="1">
    <location>
        <begin position="20"/>
        <end position="264"/>
    </location>
</feature>
<dbReference type="EMBL" id="LFND01000005">
    <property type="protein sequence ID" value="KMQ61666.1"/>
    <property type="molecule type" value="Genomic_DNA"/>
</dbReference>
<organism evidence="2 3">
    <name type="scientific">Chryseobacterium angstadtii</name>
    <dbReference type="NCBI Taxonomy" id="558151"/>
    <lineage>
        <taxon>Bacteria</taxon>
        <taxon>Pseudomonadati</taxon>
        <taxon>Bacteroidota</taxon>
        <taxon>Flavobacteriia</taxon>
        <taxon>Flavobacteriales</taxon>
        <taxon>Weeksellaceae</taxon>
        <taxon>Chryseobacterium group</taxon>
        <taxon>Chryseobacterium</taxon>
    </lineage>
</organism>
<accession>A0A0J7I7A8</accession>
<proteinExistence type="predicted"/>
<dbReference type="AlphaFoldDB" id="A0A0J7I7A8"/>
<evidence type="ECO:0000313" key="3">
    <source>
        <dbReference type="Proteomes" id="UP000036261"/>
    </source>
</evidence>
<dbReference type="PATRIC" id="fig|558151.6.peg.3424"/>
<sequence>MKKILVFSFFALMYFPAFAQEDNTDYDLRNDEKYGYIIDKGGKKIEGIVRMNGDANNPWNNQKKVKFVAASDIDKSKKKQKFKTFDSDDIKEYIAFDENSNERHFEMIKYTNTKEGFNTATGGLSGNIKAFNNLTKSTQFAEVVKDGKIKVYKLYGYPTTFAAGQGQIDAADRETQRLKNAPSYIYSKKGGKIEELTLAKAKIIIADCSYAKGKLTSGAYASLKNDEKKRSGLGKLIKSQIDDVMSNVPEIVEEVITDYNENCK</sequence>
<name>A0A0J7I7A8_9FLAO</name>
<protein>
    <submittedName>
        <fullName evidence="2">Uncharacterized protein</fullName>
    </submittedName>
</protein>
<dbReference type="Proteomes" id="UP000036261">
    <property type="component" value="Unassembled WGS sequence"/>
</dbReference>
<dbReference type="OrthoDB" id="637699at2"/>
<dbReference type="RefSeq" id="WP_131707614.1">
    <property type="nucleotide sequence ID" value="NZ_LFND01000005.1"/>
</dbReference>
<keyword evidence="1" id="KW-0732">Signal</keyword>
<comment type="caution">
    <text evidence="2">The sequence shown here is derived from an EMBL/GenBank/DDBJ whole genome shotgun (WGS) entry which is preliminary data.</text>
</comment>
<keyword evidence="3" id="KW-1185">Reference proteome</keyword>
<gene>
    <name evidence="2" type="ORF">ACM46_16185</name>
</gene>